<dbReference type="InterPro" id="IPR004095">
    <property type="entry name" value="TGS"/>
</dbReference>
<feature type="domain" description="ACT" evidence="3">
    <location>
        <begin position="644"/>
        <end position="718"/>
    </location>
</feature>
<dbReference type="InterPro" id="IPR003607">
    <property type="entry name" value="HD/PDEase_dom"/>
</dbReference>
<dbReference type="InterPro" id="IPR007685">
    <property type="entry name" value="RelA_SpoT"/>
</dbReference>
<dbReference type="Pfam" id="PF04607">
    <property type="entry name" value="RelA_SpoT"/>
    <property type="match status" value="1"/>
</dbReference>
<dbReference type="STRING" id="572544.Ilyop_0687"/>
<dbReference type="FunFam" id="1.10.3210.10:FF:000001">
    <property type="entry name" value="GTP pyrophosphokinase RelA"/>
    <property type="match status" value="1"/>
</dbReference>
<evidence type="ECO:0000313" key="6">
    <source>
        <dbReference type="EMBL" id="ADO82474.1"/>
    </source>
</evidence>
<protein>
    <submittedName>
        <fullName evidence="6">(P)ppGpp synthetase I, SpoT/RelA</fullName>
        <ecNumber evidence="6">2.7.6.5</ecNumber>
    </submittedName>
</protein>
<dbReference type="InterPro" id="IPR002912">
    <property type="entry name" value="ACT_dom"/>
</dbReference>
<dbReference type="Pfam" id="PF19296">
    <property type="entry name" value="RelA_AH_RIS"/>
    <property type="match status" value="1"/>
</dbReference>
<dbReference type="NCBIfam" id="TIGR00691">
    <property type="entry name" value="spoT_relA"/>
    <property type="match status" value="1"/>
</dbReference>
<dbReference type="PROSITE" id="PS51880">
    <property type="entry name" value="TGS"/>
    <property type="match status" value="1"/>
</dbReference>
<comment type="pathway">
    <text evidence="1">Purine metabolism.</text>
</comment>
<dbReference type="SUPFAM" id="SSF81301">
    <property type="entry name" value="Nucleotidyltransferase"/>
    <property type="match status" value="1"/>
</dbReference>
<dbReference type="Gene3D" id="3.30.70.260">
    <property type="match status" value="1"/>
</dbReference>
<dbReference type="InterPro" id="IPR043519">
    <property type="entry name" value="NT_sf"/>
</dbReference>
<dbReference type="InterPro" id="IPR004811">
    <property type="entry name" value="RelA/Spo_fam"/>
</dbReference>
<dbReference type="SUPFAM" id="SSF81271">
    <property type="entry name" value="TGS-like"/>
    <property type="match status" value="1"/>
</dbReference>
<dbReference type="InterPro" id="IPR045865">
    <property type="entry name" value="ACT-like_dom_sf"/>
</dbReference>
<dbReference type="Pfam" id="PF02824">
    <property type="entry name" value="TGS"/>
    <property type="match status" value="1"/>
</dbReference>
<feature type="domain" description="HD" evidence="4">
    <location>
        <begin position="45"/>
        <end position="142"/>
    </location>
</feature>
<evidence type="ECO:0000259" key="3">
    <source>
        <dbReference type="PROSITE" id="PS51671"/>
    </source>
</evidence>
<dbReference type="SMART" id="SM00471">
    <property type="entry name" value="HDc"/>
    <property type="match status" value="1"/>
</dbReference>
<dbReference type="OrthoDB" id="9805041at2"/>
<name>E3H6V5_ILYPC</name>
<dbReference type="InterPro" id="IPR045600">
    <property type="entry name" value="RelA/SpoT_AH_RIS"/>
</dbReference>
<dbReference type="SUPFAM" id="SSF109604">
    <property type="entry name" value="HD-domain/PDEase-like"/>
    <property type="match status" value="1"/>
</dbReference>
<dbReference type="EC" id="2.7.6.5" evidence="6"/>
<dbReference type="eggNOG" id="COG0317">
    <property type="taxonomic scope" value="Bacteria"/>
</dbReference>
<dbReference type="Pfam" id="PF13291">
    <property type="entry name" value="ACT_4"/>
    <property type="match status" value="1"/>
</dbReference>
<dbReference type="GO" id="GO:0015969">
    <property type="term" value="P:guanosine tetraphosphate metabolic process"/>
    <property type="evidence" value="ECO:0007669"/>
    <property type="project" value="InterPro"/>
</dbReference>
<dbReference type="CDD" id="cd01668">
    <property type="entry name" value="TGS_RSH"/>
    <property type="match status" value="1"/>
</dbReference>
<dbReference type="FunFam" id="3.10.20.30:FF:000002">
    <property type="entry name" value="GTP pyrophosphokinase (RelA/SpoT)"/>
    <property type="match status" value="1"/>
</dbReference>
<dbReference type="GO" id="GO:0008728">
    <property type="term" value="F:GTP diphosphokinase activity"/>
    <property type="evidence" value="ECO:0007669"/>
    <property type="project" value="UniProtKB-EC"/>
</dbReference>
<dbReference type="SUPFAM" id="SSF55021">
    <property type="entry name" value="ACT-like"/>
    <property type="match status" value="1"/>
</dbReference>
<dbReference type="InterPro" id="IPR012675">
    <property type="entry name" value="Beta-grasp_dom_sf"/>
</dbReference>
<dbReference type="GO" id="GO:0005886">
    <property type="term" value="C:plasma membrane"/>
    <property type="evidence" value="ECO:0007669"/>
    <property type="project" value="TreeGrafter"/>
</dbReference>
<comment type="function">
    <text evidence="2">In eubacteria ppGpp (guanosine 3'-diphosphate 5'-diphosphate) is a mediator of the stringent response that coordinates a variety of cellular activities in response to changes in nutritional abundance.</text>
</comment>
<dbReference type="FunFam" id="3.30.460.10:FF:000001">
    <property type="entry name" value="GTP pyrophosphokinase RelA"/>
    <property type="match status" value="1"/>
</dbReference>
<dbReference type="InterPro" id="IPR006674">
    <property type="entry name" value="HD_domain"/>
</dbReference>
<evidence type="ECO:0000259" key="4">
    <source>
        <dbReference type="PROSITE" id="PS51831"/>
    </source>
</evidence>
<proteinExistence type="inferred from homology"/>
<reference evidence="6 7" key="1">
    <citation type="journal article" date="2010" name="Stand. Genomic Sci.">
        <title>Complete genome sequence of Ilyobacter polytropus type strain (CuHbu1).</title>
        <authorList>
            <person name="Sikorski J."/>
            <person name="Chertkov O."/>
            <person name="Lapidus A."/>
            <person name="Nolan M."/>
            <person name="Lucas S."/>
            <person name="Del Rio T.G."/>
            <person name="Tice H."/>
            <person name="Cheng J.F."/>
            <person name="Tapia R."/>
            <person name="Han C."/>
            <person name="Goodwin L."/>
            <person name="Pitluck S."/>
            <person name="Liolios K."/>
            <person name="Ivanova N."/>
            <person name="Mavromatis K."/>
            <person name="Mikhailova N."/>
            <person name="Pati A."/>
            <person name="Chen A."/>
            <person name="Palaniappan K."/>
            <person name="Land M."/>
            <person name="Hauser L."/>
            <person name="Chang Y.J."/>
            <person name="Jeffries C.D."/>
            <person name="Brambilla E."/>
            <person name="Yasawong M."/>
            <person name="Rohde M."/>
            <person name="Pukall R."/>
            <person name="Spring S."/>
            <person name="Goker M."/>
            <person name="Woyke T."/>
            <person name="Bristow J."/>
            <person name="Eisen J.A."/>
            <person name="Markowitz V."/>
            <person name="Hugenholtz P."/>
            <person name="Kyrpides N.C."/>
            <person name="Klenk H.P."/>
        </authorList>
    </citation>
    <scope>NUCLEOTIDE SEQUENCE [LARGE SCALE GENOMIC DNA]</scope>
    <source>
        <strain evidence="7">ATCC 51220 / DSM 2926 / LMG 16218 / CuHBu1</strain>
    </source>
</reference>
<dbReference type="PROSITE" id="PS51831">
    <property type="entry name" value="HD"/>
    <property type="match status" value="1"/>
</dbReference>
<dbReference type="EMBL" id="CP002281">
    <property type="protein sequence ID" value="ADO82474.1"/>
    <property type="molecule type" value="Genomic_DNA"/>
</dbReference>
<dbReference type="PANTHER" id="PTHR21262">
    <property type="entry name" value="GUANOSINE-3',5'-BIS DIPHOSPHATE 3'-PYROPHOSPHOHYDROLASE"/>
    <property type="match status" value="1"/>
</dbReference>
<dbReference type="CDD" id="cd05399">
    <property type="entry name" value="NT_Rel-Spo_like"/>
    <property type="match status" value="1"/>
</dbReference>
<organism evidence="6 7">
    <name type="scientific">Ilyobacter polytropus (strain ATCC 51220 / DSM 2926 / LMG 16218 / CuHBu1)</name>
    <dbReference type="NCBI Taxonomy" id="572544"/>
    <lineage>
        <taxon>Bacteria</taxon>
        <taxon>Fusobacteriati</taxon>
        <taxon>Fusobacteriota</taxon>
        <taxon>Fusobacteriia</taxon>
        <taxon>Fusobacteriales</taxon>
        <taxon>Fusobacteriaceae</taxon>
        <taxon>Ilyobacter</taxon>
    </lineage>
</organism>
<dbReference type="RefSeq" id="WP_013387144.1">
    <property type="nucleotide sequence ID" value="NC_014632.1"/>
</dbReference>
<gene>
    <name evidence="6" type="ordered locus">Ilyop_0687</name>
</gene>
<keyword evidence="7" id="KW-1185">Reference proteome</keyword>
<dbReference type="CDD" id="cd00077">
    <property type="entry name" value="HDc"/>
    <property type="match status" value="1"/>
</dbReference>
<dbReference type="PROSITE" id="PS51671">
    <property type="entry name" value="ACT"/>
    <property type="match status" value="1"/>
</dbReference>
<dbReference type="HOGENOM" id="CLU_012300_3_0_0"/>
<dbReference type="SMART" id="SM00954">
    <property type="entry name" value="RelA_SpoT"/>
    <property type="match status" value="1"/>
</dbReference>
<dbReference type="Gene3D" id="1.10.3210.10">
    <property type="entry name" value="Hypothetical protein af1432"/>
    <property type="match status" value="1"/>
</dbReference>
<dbReference type="Proteomes" id="UP000006875">
    <property type="component" value="Chromosome"/>
</dbReference>
<evidence type="ECO:0000313" key="7">
    <source>
        <dbReference type="Proteomes" id="UP000006875"/>
    </source>
</evidence>
<evidence type="ECO:0000256" key="2">
    <source>
        <dbReference type="RuleBase" id="RU003847"/>
    </source>
</evidence>
<dbReference type="Pfam" id="PF13328">
    <property type="entry name" value="HD_4"/>
    <property type="match status" value="1"/>
</dbReference>
<feature type="domain" description="TGS" evidence="5">
    <location>
        <begin position="381"/>
        <end position="443"/>
    </location>
</feature>
<dbReference type="InterPro" id="IPR012676">
    <property type="entry name" value="TGS-like"/>
</dbReference>
<dbReference type="Gene3D" id="3.30.460.10">
    <property type="entry name" value="Beta Polymerase, domain 2"/>
    <property type="match status" value="1"/>
</dbReference>
<dbReference type="AlphaFoldDB" id="E3H6V5"/>
<dbReference type="PANTHER" id="PTHR21262:SF31">
    <property type="entry name" value="GTP PYROPHOSPHOKINASE"/>
    <property type="match status" value="1"/>
</dbReference>
<dbReference type="InterPro" id="IPR033655">
    <property type="entry name" value="TGS_RelA/SpoT"/>
</dbReference>
<evidence type="ECO:0000256" key="1">
    <source>
        <dbReference type="ARBA" id="ARBA00025704"/>
    </source>
</evidence>
<dbReference type="Gene3D" id="3.10.20.30">
    <property type="match status" value="1"/>
</dbReference>
<keyword evidence="6" id="KW-0808">Transferase</keyword>
<comment type="similarity">
    <text evidence="2">Belongs to the relA/spoT family.</text>
</comment>
<evidence type="ECO:0000259" key="5">
    <source>
        <dbReference type="PROSITE" id="PS51880"/>
    </source>
</evidence>
<sequence>MGYKHEILDAIKKNNLKVDTDKILLAYEFAKECHVGQFRKSGDEYIIHPIEVSKILINMKMDTDTIVAGILHDIVEDTLITVSDIEYNFGNSVAKLVDGVTKLSVLPKGTKKQHENIRKMIVAMAQDIRVVIIKLADRLHNMRTLKYMPAHKQERISRETLEIFAPLAHRLGMAMIKCELEDLSLYYLEPEIYRELVKLINSKKAEREKYTEATKKEIEKFLLENNIKGEVSGRPKHFYSIYKKMYEKGKEFDEIYDLIALRIIVETEGECYNVLGVLHGNYKPVPGRFKDYIAVPKSNGYQSIHTTIVGPQGKFIEVQIRTEEMHGIAEEGVAAHWSYKERGKVTKKDHVYSWLRQILEWQQEADNSEEFVKTVTGDILHETVFVFSPKGDVVELAYGATPLDFAFHIHTEIGLKCVGAKINDRIVPIDYKLQNGDKVEVITSRNAKGPGNDWLDIVVTQSAKSKIRKWIKDKKFDENVKLGKEIMEKELSKFGVSIKEFEASEITLKYIEKQNMQSKEDLYFRLSQNRIKAEALAGRFKPEVVKELNFDDIGERKKPKSRKKNDYGVVIDGLDNTLIRFAKCCTPLPGDEIGGYITKGAGIAVHRKDCKNYQGMIKSDPPREIDVKWDEDVFAKKLNKYQFNFNVFVVERPNMLMDIATIIANHKINVIGVNSNLIVKGLDRYMNLKFTIEISEKDEYEKLLKHLSGIKDIIEIQR</sequence>
<accession>E3H6V5</accession>
<dbReference type="KEGG" id="ipo:Ilyop_0687"/>